<dbReference type="AlphaFoldDB" id="A0A653CCJ4"/>
<proteinExistence type="predicted"/>
<dbReference type="EMBL" id="CAACVG010007476">
    <property type="protein sequence ID" value="VEN45647.1"/>
    <property type="molecule type" value="Genomic_DNA"/>
</dbReference>
<accession>A0A653CCJ4</accession>
<keyword evidence="2" id="KW-1185">Reference proteome</keyword>
<dbReference type="OrthoDB" id="5175656at2759"/>
<gene>
    <name evidence="1" type="ORF">CALMAC_LOCUS8037</name>
</gene>
<evidence type="ECO:0000313" key="2">
    <source>
        <dbReference type="Proteomes" id="UP000410492"/>
    </source>
</evidence>
<organism evidence="1 2">
    <name type="scientific">Callosobruchus maculatus</name>
    <name type="common">Southern cowpea weevil</name>
    <name type="synonym">Pulse bruchid</name>
    <dbReference type="NCBI Taxonomy" id="64391"/>
    <lineage>
        <taxon>Eukaryota</taxon>
        <taxon>Metazoa</taxon>
        <taxon>Ecdysozoa</taxon>
        <taxon>Arthropoda</taxon>
        <taxon>Hexapoda</taxon>
        <taxon>Insecta</taxon>
        <taxon>Pterygota</taxon>
        <taxon>Neoptera</taxon>
        <taxon>Endopterygota</taxon>
        <taxon>Coleoptera</taxon>
        <taxon>Polyphaga</taxon>
        <taxon>Cucujiformia</taxon>
        <taxon>Chrysomeloidea</taxon>
        <taxon>Chrysomelidae</taxon>
        <taxon>Bruchinae</taxon>
        <taxon>Bruchini</taxon>
        <taxon>Callosobruchus</taxon>
    </lineage>
</organism>
<evidence type="ECO:0000313" key="1">
    <source>
        <dbReference type="EMBL" id="VEN45647.1"/>
    </source>
</evidence>
<protein>
    <submittedName>
        <fullName evidence="1">Uncharacterized protein</fullName>
    </submittedName>
</protein>
<name>A0A653CCJ4_CALMS</name>
<sequence>MSLFQQLVHRYLFYPLRDLAFTGLLGHQIPQSPSSNHSFLPRMLSSPNIQDVLVRMNLTRYTHYILQL</sequence>
<reference evidence="1 2" key="1">
    <citation type="submission" date="2019-01" db="EMBL/GenBank/DDBJ databases">
        <authorList>
            <person name="Sayadi A."/>
        </authorList>
    </citation>
    <scope>NUCLEOTIDE SEQUENCE [LARGE SCALE GENOMIC DNA]</scope>
</reference>
<dbReference type="Proteomes" id="UP000410492">
    <property type="component" value="Unassembled WGS sequence"/>
</dbReference>